<comment type="subcellular location">
    <subcellularLocation>
        <location evidence="1">Cell membrane</location>
        <topology evidence="1">Multi-pass membrane protein</topology>
    </subcellularLocation>
</comment>
<feature type="transmembrane region" description="Helical" evidence="6">
    <location>
        <begin position="224"/>
        <end position="251"/>
    </location>
</feature>
<dbReference type="AlphaFoldDB" id="A0A348AHL1"/>
<feature type="transmembrane region" description="Helical" evidence="6">
    <location>
        <begin position="44"/>
        <end position="64"/>
    </location>
</feature>
<dbReference type="GO" id="GO:0022857">
    <property type="term" value="F:transmembrane transporter activity"/>
    <property type="evidence" value="ECO:0007669"/>
    <property type="project" value="InterPro"/>
</dbReference>
<dbReference type="GO" id="GO:0005886">
    <property type="term" value="C:plasma membrane"/>
    <property type="evidence" value="ECO:0007669"/>
    <property type="project" value="UniProtKB-SubCell"/>
</dbReference>
<proteinExistence type="predicted"/>
<gene>
    <name evidence="7" type="primary">yjeH</name>
    <name evidence="7" type="ORF">MAMMFC1_01213</name>
</gene>
<evidence type="ECO:0000256" key="4">
    <source>
        <dbReference type="ARBA" id="ARBA00022989"/>
    </source>
</evidence>
<dbReference type="PIRSF" id="PIRSF006060">
    <property type="entry name" value="AA_transporter"/>
    <property type="match status" value="1"/>
</dbReference>
<name>A0A348AHL1_9FIRM</name>
<dbReference type="InterPro" id="IPR050367">
    <property type="entry name" value="APC_superfamily"/>
</dbReference>
<feature type="transmembrane region" description="Helical" evidence="6">
    <location>
        <begin position="271"/>
        <end position="293"/>
    </location>
</feature>
<dbReference type="KEGG" id="mana:MAMMFC1_01213"/>
<feature type="transmembrane region" description="Helical" evidence="6">
    <location>
        <begin position="381"/>
        <end position="413"/>
    </location>
</feature>
<feature type="transmembrane region" description="Helical" evidence="6">
    <location>
        <begin position="348"/>
        <end position="369"/>
    </location>
</feature>
<evidence type="ECO:0000256" key="3">
    <source>
        <dbReference type="ARBA" id="ARBA00022692"/>
    </source>
</evidence>
<evidence type="ECO:0000256" key="5">
    <source>
        <dbReference type="ARBA" id="ARBA00023136"/>
    </source>
</evidence>
<evidence type="ECO:0000313" key="8">
    <source>
        <dbReference type="Proteomes" id="UP000276437"/>
    </source>
</evidence>
<accession>A0A348AHL1</accession>
<keyword evidence="2" id="KW-1003">Cell membrane</keyword>
<evidence type="ECO:0000256" key="6">
    <source>
        <dbReference type="SAM" id="Phobius"/>
    </source>
</evidence>
<dbReference type="PANTHER" id="PTHR42770">
    <property type="entry name" value="AMINO ACID TRANSPORTER-RELATED"/>
    <property type="match status" value="1"/>
</dbReference>
<reference evidence="7 8" key="1">
    <citation type="journal article" date="2018" name="Int. J. Syst. Evol. Microbiol.">
        <title>Methylomusa anaerophila gen. nov., sp. nov., an anaerobic methanol-utilizing bacterium isolated from a microbial fuel cell.</title>
        <authorList>
            <person name="Amano N."/>
            <person name="Yamamuro A."/>
            <person name="Miyahara M."/>
            <person name="Kouzuma A."/>
            <person name="Abe T."/>
            <person name="Watanabe K."/>
        </authorList>
    </citation>
    <scope>NUCLEOTIDE SEQUENCE [LARGE SCALE GENOMIC DNA]</scope>
    <source>
        <strain evidence="7 8">MMFC1</strain>
    </source>
</reference>
<feature type="transmembrane region" description="Helical" evidence="6">
    <location>
        <begin position="192"/>
        <end position="212"/>
    </location>
</feature>
<feature type="transmembrane region" description="Helical" evidence="6">
    <location>
        <begin position="324"/>
        <end position="342"/>
    </location>
</feature>
<dbReference type="EMBL" id="AP018449">
    <property type="protein sequence ID" value="BBB90559.1"/>
    <property type="molecule type" value="Genomic_DNA"/>
</dbReference>
<dbReference type="OrthoDB" id="178667at2"/>
<dbReference type="RefSeq" id="WP_126307341.1">
    <property type="nucleotide sequence ID" value="NZ_AP018449.1"/>
</dbReference>
<feature type="transmembrane region" description="Helical" evidence="6">
    <location>
        <begin position="123"/>
        <end position="143"/>
    </location>
</feature>
<keyword evidence="3 6" id="KW-0812">Transmembrane</keyword>
<dbReference type="PANTHER" id="PTHR42770:SF13">
    <property type="entry name" value="L-METHIONINE_BRANCHED-CHAIN AMINO ACID EXPORTER YJEH"/>
    <property type="match status" value="1"/>
</dbReference>
<keyword evidence="4 6" id="KW-1133">Transmembrane helix</keyword>
<protein>
    <submittedName>
        <fullName evidence="7">Inner membrane protein YjeH</fullName>
    </submittedName>
</protein>
<keyword evidence="5 6" id="KW-0472">Membrane</keyword>
<keyword evidence="8" id="KW-1185">Reference proteome</keyword>
<dbReference type="Gene3D" id="1.20.1740.10">
    <property type="entry name" value="Amino acid/polyamine transporter I"/>
    <property type="match status" value="1"/>
</dbReference>
<evidence type="ECO:0000256" key="2">
    <source>
        <dbReference type="ARBA" id="ARBA00022475"/>
    </source>
</evidence>
<evidence type="ECO:0000313" key="7">
    <source>
        <dbReference type="EMBL" id="BBB90559.1"/>
    </source>
</evidence>
<organism evidence="7 8">
    <name type="scientific">Methylomusa anaerophila</name>
    <dbReference type="NCBI Taxonomy" id="1930071"/>
    <lineage>
        <taxon>Bacteria</taxon>
        <taxon>Bacillati</taxon>
        <taxon>Bacillota</taxon>
        <taxon>Negativicutes</taxon>
        <taxon>Selenomonadales</taxon>
        <taxon>Sporomusaceae</taxon>
        <taxon>Methylomusa</taxon>
    </lineage>
</organism>
<feature type="transmembrane region" description="Helical" evidence="6">
    <location>
        <begin position="155"/>
        <end position="172"/>
    </location>
</feature>
<sequence length="420" mass="44730">MDQGTSIILKKNITWMHGVALTIGAVLGSGVLVLPVLAAKIAGPASIVSWVIMGLLTIPLVLAFSELGSHWPEAGGIAAYANHAFGRTASVVTGWLYLGTVPIGAPIAALIGASYIGSYFSSTPLEITLIAGMMLAMALMFNYRGIHLSSRVQMVIVALIGIILIIVILSALPDVDKQFFTPFTPNGWGPVGVAMTVLFWAFVGWEMIGHLAEEFENPARDFALCMGISLFVINILYVMLSFVVVGTGAYLGQDNVAALAAIAYKSAGPSTGAIIAVLGFIACYGSIHTYVAGFSRLVYAQARQGYFPSYFSTLHSAYQTPHRVLLALIPIFSFGLLSIFYFQLDLEVIIQFPSAIFIALYIIGMGSAAKLLPPGIGRGSAILSLIVCIMIFGFTGWSGLYPFLLAAFGWYAAKRKKAGS</sequence>
<feature type="transmembrane region" description="Helical" evidence="6">
    <location>
        <begin position="12"/>
        <end position="38"/>
    </location>
</feature>
<evidence type="ECO:0000256" key="1">
    <source>
        <dbReference type="ARBA" id="ARBA00004651"/>
    </source>
</evidence>
<dbReference type="InterPro" id="IPR002293">
    <property type="entry name" value="AA/rel_permease1"/>
</dbReference>
<feature type="transmembrane region" description="Helical" evidence="6">
    <location>
        <begin position="95"/>
        <end position="117"/>
    </location>
</feature>
<dbReference type="Pfam" id="PF13520">
    <property type="entry name" value="AA_permease_2"/>
    <property type="match status" value="1"/>
</dbReference>
<dbReference type="Proteomes" id="UP000276437">
    <property type="component" value="Chromosome"/>
</dbReference>